<keyword evidence="1" id="KW-1133">Transmembrane helix</keyword>
<feature type="transmembrane region" description="Helical" evidence="1">
    <location>
        <begin position="20"/>
        <end position="38"/>
    </location>
</feature>
<protein>
    <submittedName>
        <fullName evidence="2">Uncharacterized protein</fullName>
    </submittedName>
</protein>
<keyword evidence="1" id="KW-0472">Membrane</keyword>
<keyword evidence="3" id="KW-1185">Reference proteome</keyword>
<dbReference type="EMBL" id="CP089982">
    <property type="protein sequence ID" value="WXA98738.1"/>
    <property type="molecule type" value="Genomic_DNA"/>
</dbReference>
<evidence type="ECO:0000313" key="2">
    <source>
        <dbReference type="EMBL" id="WXA98738.1"/>
    </source>
</evidence>
<proteinExistence type="predicted"/>
<reference evidence="2 3" key="1">
    <citation type="submission" date="2021-12" db="EMBL/GenBank/DDBJ databases">
        <title>Discovery of the Pendulisporaceae a myxobacterial family with distinct sporulation behavior and unique specialized metabolism.</title>
        <authorList>
            <person name="Garcia R."/>
            <person name="Popoff A."/>
            <person name="Bader C.D."/>
            <person name="Loehr J."/>
            <person name="Walesch S."/>
            <person name="Walt C."/>
            <person name="Boldt J."/>
            <person name="Bunk B."/>
            <person name="Haeckl F.J.F.P.J."/>
            <person name="Gunesch A.P."/>
            <person name="Birkelbach J."/>
            <person name="Nuebel U."/>
            <person name="Pietschmann T."/>
            <person name="Bach T."/>
            <person name="Mueller R."/>
        </authorList>
    </citation>
    <scope>NUCLEOTIDE SEQUENCE [LARGE SCALE GENOMIC DNA]</scope>
    <source>
        <strain evidence="2 3">MSr12523</strain>
    </source>
</reference>
<sequence length="61" mass="6580">MNEREEKCWGVAEATALLPLVPLLGAVDPLLGLGLLLARRPISPMFGLRLTTNKNYAACNS</sequence>
<dbReference type="Proteomes" id="UP001379533">
    <property type="component" value="Chromosome"/>
</dbReference>
<organism evidence="2 3">
    <name type="scientific">Pendulispora brunnea</name>
    <dbReference type="NCBI Taxonomy" id="2905690"/>
    <lineage>
        <taxon>Bacteria</taxon>
        <taxon>Pseudomonadati</taxon>
        <taxon>Myxococcota</taxon>
        <taxon>Myxococcia</taxon>
        <taxon>Myxococcales</taxon>
        <taxon>Sorangiineae</taxon>
        <taxon>Pendulisporaceae</taxon>
        <taxon>Pendulispora</taxon>
    </lineage>
</organism>
<name>A0ABZ2KN28_9BACT</name>
<dbReference type="RefSeq" id="WP_394849353.1">
    <property type="nucleotide sequence ID" value="NZ_CP089982.1"/>
</dbReference>
<evidence type="ECO:0000256" key="1">
    <source>
        <dbReference type="SAM" id="Phobius"/>
    </source>
</evidence>
<accession>A0ABZ2KN28</accession>
<keyword evidence="1" id="KW-0812">Transmembrane</keyword>
<evidence type="ECO:0000313" key="3">
    <source>
        <dbReference type="Proteomes" id="UP001379533"/>
    </source>
</evidence>
<gene>
    <name evidence="2" type="ORF">LZC95_18140</name>
</gene>